<keyword evidence="3" id="KW-1185">Reference proteome</keyword>
<name>A0AAV5C5W3_ELECO</name>
<evidence type="ECO:0000256" key="1">
    <source>
        <dbReference type="SAM" id="MobiDB-lite"/>
    </source>
</evidence>
<accession>A0AAV5C5W3</accession>
<dbReference type="EMBL" id="BQKI01000004">
    <property type="protein sequence ID" value="GJM93556.1"/>
    <property type="molecule type" value="Genomic_DNA"/>
</dbReference>
<comment type="caution">
    <text evidence="2">The sequence shown here is derived from an EMBL/GenBank/DDBJ whole genome shotgun (WGS) entry which is preliminary data.</text>
</comment>
<dbReference type="Proteomes" id="UP001054889">
    <property type="component" value="Unassembled WGS sequence"/>
</dbReference>
<dbReference type="AlphaFoldDB" id="A0AAV5C5W3"/>
<protein>
    <submittedName>
        <fullName evidence="2">Uncharacterized protein</fullName>
    </submittedName>
</protein>
<gene>
    <name evidence="2" type="primary">ga10120</name>
    <name evidence="2" type="ORF">PR202_ga10120</name>
</gene>
<sequence length="67" mass="7192">MVRAEMKPPTDSGKGGVADPSVPRFKCQECRRTLVVDGVESFVDRLPTHATSGNLTLPLHAFGVTNP</sequence>
<reference evidence="2" key="1">
    <citation type="journal article" date="2018" name="DNA Res.">
        <title>Multiple hybrid de novo genome assembly of finger millet, an orphan allotetraploid crop.</title>
        <authorList>
            <person name="Hatakeyama M."/>
            <person name="Aluri S."/>
            <person name="Balachadran M.T."/>
            <person name="Sivarajan S.R."/>
            <person name="Patrignani A."/>
            <person name="Gruter S."/>
            <person name="Poveda L."/>
            <person name="Shimizu-Inatsugi R."/>
            <person name="Baeten J."/>
            <person name="Francoijs K.J."/>
            <person name="Nataraja K.N."/>
            <person name="Reddy Y.A.N."/>
            <person name="Phadnis S."/>
            <person name="Ravikumar R.L."/>
            <person name="Schlapbach R."/>
            <person name="Sreeman S.M."/>
            <person name="Shimizu K.K."/>
        </authorList>
    </citation>
    <scope>NUCLEOTIDE SEQUENCE</scope>
</reference>
<evidence type="ECO:0000313" key="3">
    <source>
        <dbReference type="Proteomes" id="UP001054889"/>
    </source>
</evidence>
<feature type="region of interest" description="Disordered" evidence="1">
    <location>
        <begin position="1"/>
        <end position="22"/>
    </location>
</feature>
<organism evidence="2 3">
    <name type="scientific">Eleusine coracana subsp. coracana</name>
    <dbReference type="NCBI Taxonomy" id="191504"/>
    <lineage>
        <taxon>Eukaryota</taxon>
        <taxon>Viridiplantae</taxon>
        <taxon>Streptophyta</taxon>
        <taxon>Embryophyta</taxon>
        <taxon>Tracheophyta</taxon>
        <taxon>Spermatophyta</taxon>
        <taxon>Magnoliopsida</taxon>
        <taxon>Liliopsida</taxon>
        <taxon>Poales</taxon>
        <taxon>Poaceae</taxon>
        <taxon>PACMAD clade</taxon>
        <taxon>Chloridoideae</taxon>
        <taxon>Cynodonteae</taxon>
        <taxon>Eleusininae</taxon>
        <taxon>Eleusine</taxon>
    </lineage>
</organism>
<reference evidence="2" key="2">
    <citation type="submission" date="2021-12" db="EMBL/GenBank/DDBJ databases">
        <title>Resequencing data analysis of finger millet.</title>
        <authorList>
            <person name="Hatakeyama M."/>
            <person name="Aluri S."/>
            <person name="Balachadran M.T."/>
            <person name="Sivarajan S.R."/>
            <person name="Poveda L."/>
            <person name="Shimizu-Inatsugi R."/>
            <person name="Schlapbach R."/>
            <person name="Sreeman S.M."/>
            <person name="Shimizu K.K."/>
        </authorList>
    </citation>
    <scope>NUCLEOTIDE SEQUENCE</scope>
</reference>
<proteinExistence type="predicted"/>
<evidence type="ECO:0000313" key="2">
    <source>
        <dbReference type="EMBL" id="GJM93556.1"/>
    </source>
</evidence>